<evidence type="ECO:0000256" key="3">
    <source>
        <dbReference type="ARBA" id="ARBA00022695"/>
    </source>
</evidence>
<dbReference type="Pfam" id="PF01704">
    <property type="entry name" value="UDPGP"/>
    <property type="match status" value="1"/>
</dbReference>
<organism evidence="4 5">
    <name type="scientific">Roseimaritima ulvae</name>
    <dbReference type="NCBI Taxonomy" id="980254"/>
    <lineage>
        <taxon>Bacteria</taxon>
        <taxon>Pseudomonadati</taxon>
        <taxon>Planctomycetota</taxon>
        <taxon>Planctomycetia</taxon>
        <taxon>Pirellulales</taxon>
        <taxon>Pirellulaceae</taxon>
        <taxon>Roseimaritima</taxon>
    </lineage>
</organism>
<reference evidence="4 5" key="1">
    <citation type="submission" date="2019-08" db="EMBL/GenBank/DDBJ databases">
        <title>Deep-cultivation of Planctomycetes and their phenomic and genomic characterization uncovers novel biology.</title>
        <authorList>
            <person name="Wiegand S."/>
            <person name="Jogler M."/>
            <person name="Boedeker C."/>
            <person name="Pinto D."/>
            <person name="Vollmers J."/>
            <person name="Rivas-Marin E."/>
            <person name="Kohn T."/>
            <person name="Peeters S.H."/>
            <person name="Heuer A."/>
            <person name="Rast P."/>
            <person name="Oberbeckmann S."/>
            <person name="Bunk B."/>
            <person name="Jeske O."/>
            <person name="Meyerdierks A."/>
            <person name="Storesund J.E."/>
            <person name="Kallscheuer N."/>
            <person name="Luecker S."/>
            <person name="Lage O.M."/>
            <person name="Pohl T."/>
            <person name="Merkel B.J."/>
            <person name="Hornburger P."/>
            <person name="Mueller R.-W."/>
            <person name="Bruemmer F."/>
            <person name="Labrenz M."/>
            <person name="Spormann A.M."/>
            <person name="Op den Camp H."/>
            <person name="Overmann J."/>
            <person name="Amann R."/>
            <person name="Jetten M.S.M."/>
            <person name="Mascher T."/>
            <person name="Medema M.H."/>
            <person name="Devos D.P."/>
            <person name="Kaster A.-K."/>
            <person name="Ovreas L."/>
            <person name="Rohde M."/>
            <person name="Galperin M.Y."/>
            <person name="Jogler C."/>
        </authorList>
    </citation>
    <scope>NUCLEOTIDE SEQUENCE [LARGE SCALE GENOMIC DNA]</scope>
    <source>
        <strain evidence="4 5">UC8</strain>
    </source>
</reference>
<evidence type="ECO:0000313" key="4">
    <source>
        <dbReference type="EMBL" id="QEG38289.1"/>
    </source>
</evidence>
<keyword evidence="3 4" id="KW-0548">Nucleotidyltransferase</keyword>
<dbReference type="Proteomes" id="UP000325286">
    <property type="component" value="Chromosome"/>
</dbReference>
<evidence type="ECO:0000256" key="2">
    <source>
        <dbReference type="ARBA" id="ARBA00022679"/>
    </source>
</evidence>
<evidence type="ECO:0000256" key="1">
    <source>
        <dbReference type="ARBA" id="ARBA00010401"/>
    </source>
</evidence>
<dbReference type="InterPro" id="IPR002618">
    <property type="entry name" value="UDPGP_fam"/>
</dbReference>
<proteinExistence type="inferred from homology"/>
<comment type="similarity">
    <text evidence="1">Belongs to the UDPGP type 1 family.</text>
</comment>
<dbReference type="PANTHER" id="PTHR11952:SF2">
    <property type="entry name" value="LD24639P"/>
    <property type="match status" value="1"/>
</dbReference>
<gene>
    <name evidence="4" type="ORF">UC8_02450</name>
</gene>
<dbReference type="EC" id="2.7.7.-" evidence="4"/>
<keyword evidence="5" id="KW-1185">Reference proteome</keyword>
<sequence length="470" mass="51184">MSSSQTIDIDSLRTRLARYEQSHLLQFWDHLSATEQQRLHDQLTAIDFDQLATLVAGKADEIDFAALAARSTTPPAVNANGSGAAWTQAEAEEKGRQALAAGQVGAVIVAGGQGTRLGFDKPKGMFPIGPLSERTLFQIFADRLLAIGDAFGVSIPLYLMTSPATHEETVAYWEENHWLGMSPDDVHVFCQGTMPAVDQRSGKVLLADKGEVALSPDGHGGTVAALKNSGCLEDARRRGIRYLSYGQVDNPLVYLCDPGLIGHHIAADSEMTTQVVRKRYPTEKVGNVVLADDQVQIIEYSDLPEQAAHQTDESGELKLWAGSIAVHVCDVDFLERMSSQADALPFHRANKKVPYVDEHGDEVSPSEPNAIKFERFIFDLLPAAKNAFVVEGRPEEIFAPVKNADGAPADTPELARQAIVDQARRRLQEAGVEVAEGVQVEINPRFAVDVGTLRAKLAGQPKIDRDTYLQ</sequence>
<accession>A0A5B9QJY7</accession>
<dbReference type="GO" id="GO:0070569">
    <property type="term" value="F:uridylyltransferase activity"/>
    <property type="evidence" value="ECO:0007669"/>
    <property type="project" value="InterPro"/>
</dbReference>
<dbReference type="KEGG" id="rul:UC8_02450"/>
<dbReference type="AlphaFoldDB" id="A0A5B9QJY7"/>
<dbReference type="PANTHER" id="PTHR11952">
    <property type="entry name" value="UDP- GLUCOSE PYROPHOSPHORYLASE"/>
    <property type="match status" value="1"/>
</dbReference>
<dbReference type="InterPro" id="IPR039741">
    <property type="entry name" value="UDP-sugar_pyrophosphorylase"/>
</dbReference>
<protein>
    <submittedName>
        <fullName evidence="4">Putative uridylyltransferase</fullName>
        <ecNumber evidence="4">2.7.7.-</ecNumber>
    </submittedName>
</protein>
<keyword evidence="2 4" id="KW-0808">Transferase</keyword>
<evidence type="ECO:0000313" key="5">
    <source>
        <dbReference type="Proteomes" id="UP000325286"/>
    </source>
</evidence>
<dbReference type="EMBL" id="CP042914">
    <property type="protein sequence ID" value="QEG38289.1"/>
    <property type="molecule type" value="Genomic_DNA"/>
</dbReference>
<dbReference type="InterPro" id="IPR029044">
    <property type="entry name" value="Nucleotide-diphossugar_trans"/>
</dbReference>
<dbReference type="SUPFAM" id="SSF53448">
    <property type="entry name" value="Nucleotide-diphospho-sugar transferases"/>
    <property type="match status" value="1"/>
</dbReference>
<name>A0A5B9QJY7_9BACT</name>
<dbReference type="CDD" id="cd04193">
    <property type="entry name" value="UDPGlcNAc_PPase"/>
    <property type="match status" value="1"/>
</dbReference>
<dbReference type="OrthoDB" id="9806910at2"/>
<dbReference type="RefSeq" id="WP_068141743.1">
    <property type="nucleotide sequence ID" value="NZ_CP042914.1"/>
</dbReference>
<dbReference type="Gene3D" id="3.90.550.10">
    <property type="entry name" value="Spore Coat Polysaccharide Biosynthesis Protein SpsA, Chain A"/>
    <property type="match status" value="1"/>
</dbReference>